<evidence type="ECO:0000313" key="1">
    <source>
        <dbReference type="EMBL" id="KAH7244766.1"/>
    </source>
</evidence>
<comment type="caution">
    <text evidence="1">The sequence shown here is derived from an EMBL/GenBank/DDBJ whole genome shotgun (WGS) entry which is preliminary data.</text>
</comment>
<reference evidence="1" key="1">
    <citation type="journal article" date="2021" name="Nat. Commun.">
        <title>Genetic determinants of endophytism in the Arabidopsis root mycobiome.</title>
        <authorList>
            <person name="Mesny F."/>
            <person name="Miyauchi S."/>
            <person name="Thiergart T."/>
            <person name="Pickel B."/>
            <person name="Atanasova L."/>
            <person name="Karlsson M."/>
            <person name="Huettel B."/>
            <person name="Barry K.W."/>
            <person name="Haridas S."/>
            <person name="Chen C."/>
            <person name="Bauer D."/>
            <person name="Andreopoulos W."/>
            <person name="Pangilinan J."/>
            <person name="LaButti K."/>
            <person name="Riley R."/>
            <person name="Lipzen A."/>
            <person name="Clum A."/>
            <person name="Drula E."/>
            <person name="Henrissat B."/>
            <person name="Kohler A."/>
            <person name="Grigoriev I.V."/>
            <person name="Martin F.M."/>
            <person name="Hacquard S."/>
        </authorList>
    </citation>
    <scope>NUCLEOTIDE SEQUENCE</scope>
    <source>
        <strain evidence="1">FSSC 5 MPI-SDFR-AT-0091</strain>
    </source>
</reference>
<dbReference type="AlphaFoldDB" id="A0A9P9K593"/>
<evidence type="ECO:0000313" key="2">
    <source>
        <dbReference type="Proteomes" id="UP000736672"/>
    </source>
</evidence>
<keyword evidence="2" id="KW-1185">Reference proteome</keyword>
<name>A0A9P9K593_FUSSL</name>
<proteinExistence type="predicted"/>
<dbReference type="Proteomes" id="UP000736672">
    <property type="component" value="Unassembled WGS sequence"/>
</dbReference>
<dbReference type="OrthoDB" id="5017227at2759"/>
<protein>
    <submittedName>
        <fullName evidence="1">Uncharacterized protein</fullName>
    </submittedName>
</protein>
<dbReference type="EMBL" id="JAGTJS010000017">
    <property type="protein sequence ID" value="KAH7244766.1"/>
    <property type="molecule type" value="Genomic_DNA"/>
</dbReference>
<gene>
    <name evidence="1" type="ORF">B0J15DRAFT_552381</name>
</gene>
<accession>A0A9P9K593</accession>
<organism evidence="1 2">
    <name type="scientific">Fusarium solani</name>
    <name type="common">Filamentous fungus</name>
    <dbReference type="NCBI Taxonomy" id="169388"/>
    <lineage>
        <taxon>Eukaryota</taxon>
        <taxon>Fungi</taxon>
        <taxon>Dikarya</taxon>
        <taxon>Ascomycota</taxon>
        <taxon>Pezizomycotina</taxon>
        <taxon>Sordariomycetes</taxon>
        <taxon>Hypocreomycetidae</taxon>
        <taxon>Hypocreales</taxon>
        <taxon>Nectriaceae</taxon>
        <taxon>Fusarium</taxon>
        <taxon>Fusarium solani species complex</taxon>
    </lineage>
</organism>
<sequence length="156" mass="17683">MSRPNKPKPDDENGTYITRLHQRGLLIPPPTKTCFRCKNNFTGASNVCRPCAKILYPNKKPKPDAYLDVCKVCLPELEPREDKRTPKTLHLGPGWCVRCNAVPGNEFPLMCDECDIVEPLPVFVNDDRGGKVDMLQDVETLWCVKCEKQADSHCRL</sequence>